<dbReference type="AlphaFoldDB" id="G0VEB0"/>
<name>G0VEB0_NAUCA</name>
<feature type="compositionally biased region" description="Acidic residues" evidence="1">
    <location>
        <begin position="136"/>
        <end position="145"/>
    </location>
</feature>
<dbReference type="InParanoid" id="G0VEB0"/>
<dbReference type="KEGG" id="ncs:NCAS_0D03200"/>
<dbReference type="HOGENOM" id="CLU_024514_0_0_1"/>
<keyword evidence="3" id="KW-1185">Reference proteome</keyword>
<dbReference type="InterPro" id="IPR040347">
    <property type="entry name" value="YBP1/2"/>
</dbReference>
<dbReference type="eggNOG" id="ENOG502QWJN">
    <property type="taxonomic scope" value="Eukaryota"/>
</dbReference>
<feature type="region of interest" description="Disordered" evidence="1">
    <location>
        <begin position="134"/>
        <end position="163"/>
    </location>
</feature>
<organism evidence="2 3">
    <name type="scientific">Naumovozyma castellii</name>
    <name type="common">Yeast</name>
    <name type="synonym">Saccharomyces castellii</name>
    <dbReference type="NCBI Taxonomy" id="27288"/>
    <lineage>
        <taxon>Eukaryota</taxon>
        <taxon>Fungi</taxon>
        <taxon>Dikarya</taxon>
        <taxon>Ascomycota</taxon>
        <taxon>Saccharomycotina</taxon>
        <taxon>Saccharomycetes</taxon>
        <taxon>Saccharomycetales</taxon>
        <taxon>Saccharomycetaceae</taxon>
        <taxon>Naumovozyma</taxon>
    </lineage>
</organism>
<dbReference type="PANTHER" id="PTHR28020:SF1">
    <property type="entry name" value="YAP1-BINDING PROTEIN 1-RELATED"/>
    <property type="match status" value="1"/>
</dbReference>
<dbReference type="GO" id="GO:0000776">
    <property type="term" value="C:kinetochore"/>
    <property type="evidence" value="ECO:0007669"/>
    <property type="project" value="EnsemblFungi"/>
</dbReference>
<evidence type="ECO:0000313" key="2">
    <source>
        <dbReference type="EMBL" id="CCC69901.1"/>
    </source>
</evidence>
<accession>G0VEB0</accession>
<gene>
    <name evidence="2" type="primary">NCAS0D03200</name>
    <name evidence="2" type="ordered locus">NCAS_0D03200</name>
</gene>
<dbReference type="Proteomes" id="UP000001640">
    <property type="component" value="Chromosome 4"/>
</dbReference>
<dbReference type="PANTHER" id="PTHR28020">
    <property type="entry name" value="YAP1-BINDING PROTEIN 1-RELATED"/>
    <property type="match status" value="1"/>
</dbReference>
<dbReference type="GO" id="GO:0034599">
    <property type="term" value="P:cellular response to oxidative stress"/>
    <property type="evidence" value="ECO:0007669"/>
    <property type="project" value="InterPro"/>
</dbReference>
<proteinExistence type="predicted"/>
<dbReference type="RefSeq" id="XP_003676262.1">
    <property type="nucleotide sequence ID" value="XM_003676214.1"/>
</dbReference>
<sequence length="666" mass="76501">MSDEESIDTESIYAKLTRAFEEQKEDPVTLVTIIDMYGQEINEDGSIDEKNKYLEHLCSLLNDNPHILREISWDLPKGLLEFLSLENIDVHKRLADSSIVSNVMKCFNEIAINGNPKECLLAACELLSELTVEPVMENETEEEEGGKDNKKTDGDETPTDLNSSDYIERDLTEFIPSLKVYAIFQLLNSTLGRIITLYPSKFLNMAISAIMKFMATNINDIADVTFLLRRIHEFCNNYDVHAPDRKLIDGSDLNDEEIKKLTDDEFDLQNKLIKELFCSALSICLKNQPTTFDVKYFESLTHQKFEESEHYAVIRTQYLGLVNKYKIDIKEEFLQCLQESRQIYESLPSDIDESDEKKKSALNQVIYQLSYRYQMQKISNQDTLEIDFNSIILLSGSYYAETGLHLLPQISIQDAVYLYLRCSTISLYSDTFSNEAVKGVTRYWLWVAITQSPIKEIEQNLLKIPSHFNTVFLQMLLLNNCNEKDGKIRMATFTLLTRILCLMPEDLSFQFILDTLLTCPYNSAKSSVLAILKDLMLKDNQISKPLEEELSTLDISSEKNKGPTLPPRPYILINEDRMASLHSVASMCISNLKLLDNPNKRTELSLLLNYMNFFISLRYKWNVNLLQIIHDEVDAKLAGVEDEAAPELGFIKIANETLSKYLTEHK</sequence>
<evidence type="ECO:0000313" key="3">
    <source>
        <dbReference type="Proteomes" id="UP000001640"/>
    </source>
</evidence>
<dbReference type="FunCoup" id="G0VEB0">
    <property type="interactions" value="60"/>
</dbReference>
<protein>
    <recommendedName>
        <fullName evidence="4">YAP1-binding protein 1</fullName>
    </recommendedName>
</protein>
<evidence type="ECO:0000256" key="1">
    <source>
        <dbReference type="SAM" id="MobiDB-lite"/>
    </source>
</evidence>
<dbReference type="GeneID" id="96903507"/>
<dbReference type="STRING" id="1064592.G0VEB0"/>
<reference evidence="2 3" key="1">
    <citation type="journal article" date="2011" name="Proc. Natl. Acad. Sci. U.S.A.">
        <title>Evolutionary erosion of yeast sex chromosomes by mating-type switching accidents.</title>
        <authorList>
            <person name="Gordon J.L."/>
            <person name="Armisen D."/>
            <person name="Proux-Wera E."/>
            <person name="Oheigeartaigh S.S."/>
            <person name="Byrne K.P."/>
            <person name="Wolfe K.H."/>
        </authorList>
    </citation>
    <scope>NUCLEOTIDE SEQUENCE [LARGE SCALE GENOMIC DNA]</scope>
    <source>
        <strain evidence="3">ATCC 76901 / BCRC 22586 / CBS 4309 / NBRC 1992 / NRRL Y-12630</strain>
    </source>
</reference>
<evidence type="ECO:0008006" key="4">
    <source>
        <dbReference type="Google" id="ProtNLM"/>
    </source>
</evidence>
<dbReference type="Pfam" id="PF08568">
    <property type="entry name" value="Kinetochor_Ybp2"/>
    <property type="match status" value="1"/>
</dbReference>
<dbReference type="GO" id="GO:0005737">
    <property type="term" value="C:cytoplasm"/>
    <property type="evidence" value="ECO:0007669"/>
    <property type="project" value="TreeGrafter"/>
</dbReference>
<dbReference type="OMA" id="VSSVMEC"/>
<dbReference type="EMBL" id="HE576755">
    <property type="protein sequence ID" value="CCC69901.1"/>
    <property type="molecule type" value="Genomic_DNA"/>
</dbReference>
<dbReference type="OrthoDB" id="5396786at2759"/>
<reference key="2">
    <citation type="submission" date="2011-08" db="EMBL/GenBank/DDBJ databases">
        <title>Genome sequence of Naumovozyma castellii.</title>
        <authorList>
            <person name="Gordon J.L."/>
            <person name="Armisen D."/>
            <person name="Proux-Wera E."/>
            <person name="OhEigeartaigh S.S."/>
            <person name="Byrne K.P."/>
            <person name="Wolfe K.H."/>
        </authorList>
    </citation>
    <scope>NUCLEOTIDE SEQUENCE</scope>
    <source>
        <strain>Type strain:CBS 4309</strain>
    </source>
</reference>
<dbReference type="GO" id="GO:0007052">
    <property type="term" value="P:mitotic spindle organization"/>
    <property type="evidence" value="ECO:0007669"/>
    <property type="project" value="EnsemblFungi"/>
</dbReference>
<dbReference type="InterPro" id="IPR013877">
    <property type="entry name" value="YAP-bd/ALF4/Glomulin"/>
</dbReference>